<dbReference type="RefSeq" id="WP_168882163.1">
    <property type="nucleotide sequence ID" value="NZ_JABAIL010000003.1"/>
</dbReference>
<evidence type="ECO:0000256" key="5">
    <source>
        <dbReference type="ARBA" id="ARBA00022763"/>
    </source>
</evidence>
<keyword evidence="9" id="KW-0238">DNA-binding</keyword>
<evidence type="ECO:0000256" key="4">
    <source>
        <dbReference type="ARBA" id="ARBA00022741"/>
    </source>
</evidence>
<dbReference type="InterPro" id="IPR027417">
    <property type="entry name" value="P-loop_NTPase"/>
</dbReference>
<evidence type="ECO:0000256" key="9">
    <source>
        <dbReference type="ARBA" id="ARBA00023125"/>
    </source>
</evidence>
<keyword evidence="2" id="KW-0963">Cytoplasm</keyword>
<evidence type="ECO:0000256" key="8">
    <source>
        <dbReference type="ARBA" id="ARBA00022881"/>
    </source>
</evidence>
<dbReference type="GO" id="GO:0005737">
    <property type="term" value="C:cytoplasm"/>
    <property type="evidence" value="ECO:0007669"/>
    <property type="project" value="UniProtKB-SubCell"/>
</dbReference>
<evidence type="ECO:0000256" key="13">
    <source>
        <dbReference type="ARBA" id="ARBA00042156"/>
    </source>
</evidence>
<evidence type="ECO:0000256" key="7">
    <source>
        <dbReference type="ARBA" id="ARBA00022840"/>
    </source>
</evidence>
<dbReference type="Pfam" id="PF00005">
    <property type="entry name" value="ABC_tran"/>
    <property type="match status" value="1"/>
</dbReference>
<protein>
    <recommendedName>
        <fullName evidence="12">UvrABC system protein A</fullName>
    </recommendedName>
    <alternativeName>
        <fullName evidence="13">Excinuclease ABC subunit A</fullName>
    </alternativeName>
</protein>
<keyword evidence="6" id="KW-0228">DNA excision</keyword>
<dbReference type="Gene3D" id="1.10.8.280">
    <property type="entry name" value="ABC transporter ATPase domain-like"/>
    <property type="match status" value="1"/>
</dbReference>
<feature type="domain" description="ABC transporter" evidence="14">
    <location>
        <begin position="449"/>
        <end position="746"/>
    </location>
</feature>
<dbReference type="PANTHER" id="PTHR43152">
    <property type="entry name" value="UVRABC SYSTEM PROTEIN A"/>
    <property type="match status" value="1"/>
</dbReference>
<evidence type="ECO:0000313" key="16">
    <source>
        <dbReference type="Proteomes" id="UP000585050"/>
    </source>
</evidence>
<dbReference type="Gene3D" id="1.20.1580.10">
    <property type="entry name" value="ABC transporter ATPase like domain"/>
    <property type="match status" value="2"/>
</dbReference>
<dbReference type="SUPFAM" id="SSF52540">
    <property type="entry name" value="P-loop containing nucleoside triphosphate hydrolases"/>
    <property type="match status" value="2"/>
</dbReference>
<name>A0A7X8XVM6_9BACT</name>
<dbReference type="PROSITE" id="PS00211">
    <property type="entry name" value="ABC_TRANSPORTER_1"/>
    <property type="match status" value="2"/>
</dbReference>
<dbReference type="GO" id="GO:0005524">
    <property type="term" value="F:ATP binding"/>
    <property type="evidence" value="ECO:0007669"/>
    <property type="project" value="UniProtKB-KW"/>
</dbReference>
<accession>A0A7X8XVM6</accession>
<sequence length="753" mass="84391">MRNIIIKGARQNNLKNLDLKIPRNKIVVFTGVSGSGKSSLVFETINAEAQRQLYDTFSTFARSRMPKYEQADYDLIENLSPAILIEQKRFSGNSRSTVGTVTEIYTYLRLLFSRIGSEFIGGSNHFSFNSPEGMCEHCSGTGFATKIEVDALIDWNKTINNGGILFSDFKVGSIFWKQIVMSNLFDCDKPFKNFSEKEIHDFLYAKSIRHDFGDEEGFLKGNYEGLYRKINRLYLNKDIASLSKKKQDVIKNYIHQGTCDQCNGTRLNSKALSVTIHQKNIFELCEMQLNQLSHFISQIKNEMVATVLEQIQLRLQYLINIGVGYLNLSRETSTLSGGEAQRVKLAKQLGSSLTEMIYILDEPSVGLHPRDVHLVNELFKELKAGGNTVLIVEHDPDVIKIADHIIDIGPHAGVKGGKIMYQGDFKGLQRADTLTGKFLHTPIPKKEPIRNSNEYFTIEKATSNNLKNITVKIPKELFVCITGVAGSGKSSLIHQEFLKKNAKAIVIDQSPVGQSERSNSATYTGVFDLIRKVFAKQNKVSSALFSFNSKGACPKCNGLGYITIDMAFLDAVKSKCEECNGKRYNHEVLTYKYQGKNIHEVLELTIQQAYEFFAIKEIQLKLKLLIDVGLGYLKLGQPLSTLSGGECQRVKLASELHKEGNIYIMDEPTTGLHMSDIQKIIELMNQLVDNGNSLIVIEHNLDVINNADWIIDIGPEGGIAGGELVFEGTPDKIVLSKTSYTGRYLKEYKNAFK</sequence>
<dbReference type="CDD" id="cd03270">
    <property type="entry name" value="ABC_UvrA_I"/>
    <property type="match status" value="1"/>
</dbReference>
<evidence type="ECO:0000256" key="2">
    <source>
        <dbReference type="ARBA" id="ARBA00022490"/>
    </source>
</evidence>
<dbReference type="GO" id="GO:0006281">
    <property type="term" value="P:DNA repair"/>
    <property type="evidence" value="ECO:0007669"/>
    <property type="project" value="UniProtKB-KW"/>
</dbReference>
<proteinExistence type="inferred from homology"/>
<dbReference type="GO" id="GO:0016887">
    <property type="term" value="F:ATP hydrolysis activity"/>
    <property type="evidence" value="ECO:0007669"/>
    <property type="project" value="InterPro"/>
</dbReference>
<dbReference type="PANTHER" id="PTHR43152:SF3">
    <property type="entry name" value="UVRABC SYSTEM PROTEIN A"/>
    <property type="match status" value="1"/>
</dbReference>
<evidence type="ECO:0000313" key="15">
    <source>
        <dbReference type="EMBL" id="NLR91441.1"/>
    </source>
</evidence>
<keyword evidence="10" id="KW-0234">DNA repair</keyword>
<dbReference type="Proteomes" id="UP000585050">
    <property type="component" value="Unassembled WGS sequence"/>
</dbReference>
<keyword evidence="5" id="KW-0227">DNA damage</keyword>
<dbReference type="GO" id="GO:0004518">
    <property type="term" value="F:nuclease activity"/>
    <property type="evidence" value="ECO:0007669"/>
    <property type="project" value="UniProtKB-KW"/>
</dbReference>
<feature type="domain" description="ABC transporter" evidence="14">
    <location>
        <begin position="105"/>
        <end position="435"/>
    </location>
</feature>
<evidence type="ECO:0000256" key="11">
    <source>
        <dbReference type="ARBA" id="ARBA00038000"/>
    </source>
</evidence>
<keyword evidence="7" id="KW-0067">ATP-binding</keyword>
<dbReference type="GO" id="GO:0003677">
    <property type="term" value="F:DNA binding"/>
    <property type="evidence" value="ECO:0007669"/>
    <property type="project" value="UniProtKB-KW"/>
</dbReference>
<dbReference type="PROSITE" id="PS50893">
    <property type="entry name" value="ABC_TRANSPORTER_2"/>
    <property type="match status" value="2"/>
</dbReference>
<dbReference type="EMBL" id="JABAIL010000003">
    <property type="protein sequence ID" value="NLR91441.1"/>
    <property type="molecule type" value="Genomic_DNA"/>
</dbReference>
<keyword evidence="3" id="KW-0677">Repeat</keyword>
<organism evidence="15 16">
    <name type="scientific">Flammeovirga agarivorans</name>
    <dbReference type="NCBI Taxonomy" id="2726742"/>
    <lineage>
        <taxon>Bacteria</taxon>
        <taxon>Pseudomonadati</taxon>
        <taxon>Bacteroidota</taxon>
        <taxon>Cytophagia</taxon>
        <taxon>Cytophagales</taxon>
        <taxon>Flammeovirgaceae</taxon>
        <taxon>Flammeovirga</taxon>
    </lineage>
</organism>
<evidence type="ECO:0000259" key="14">
    <source>
        <dbReference type="PROSITE" id="PS50893"/>
    </source>
</evidence>
<comment type="subcellular location">
    <subcellularLocation>
        <location evidence="1">Cytoplasm</location>
    </subcellularLocation>
</comment>
<comment type="similarity">
    <text evidence="11">Belongs to the ABC transporter superfamily. UvrA family.</text>
</comment>
<evidence type="ECO:0000256" key="6">
    <source>
        <dbReference type="ARBA" id="ARBA00022769"/>
    </source>
</evidence>
<dbReference type="Gene3D" id="3.40.50.300">
    <property type="entry name" value="P-loop containing nucleotide triphosphate hydrolases"/>
    <property type="match status" value="2"/>
</dbReference>
<keyword evidence="16" id="KW-1185">Reference proteome</keyword>
<comment type="caution">
    <text evidence="15">The sequence shown here is derived from an EMBL/GenBank/DDBJ whole genome shotgun (WGS) entry which is preliminary data.</text>
</comment>
<gene>
    <name evidence="15" type="ORF">HGP29_09505</name>
</gene>
<reference evidence="15 16" key="1">
    <citation type="submission" date="2020-04" db="EMBL/GenBank/DDBJ databases">
        <title>Flammeovirga sp. SR4, a novel species isolated from seawater.</title>
        <authorList>
            <person name="Wang X."/>
        </authorList>
    </citation>
    <scope>NUCLEOTIDE SEQUENCE [LARGE SCALE GENOMIC DNA]</scope>
    <source>
        <strain evidence="15 16">SR4</strain>
    </source>
</reference>
<keyword evidence="4" id="KW-0547">Nucleotide-binding</keyword>
<keyword evidence="8" id="KW-0267">Excision nuclease</keyword>
<dbReference type="InterPro" id="IPR017871">
    <property type="entry name" value="ABC_transporter-like_CS"/>
</dbReference>
<evidence type="ECO:0000256" key="1">
    <source>
        <dbReference type="ARBA" id="ARBA00004496"/>
    </source>
</evidence>
<evidence type="ECO:0000256" key="3">
    <source>
        <dbReference type="ARBA" id="ARBA00022737"/>
    </source>
</evidence>
<evidence type="ECO:0000256" key="10">
    <source>
        <dbReference type="ARBA" id="ARBA00023204"/>
    </source>
</evidence>
<dbReference type="AlphaFoldDB" id="A0A7X8XVM6"/>
<dbReference type="InterPro" id="IPR003439">
    <property type="entry name" value="ABC_transporter-like_ATP-bd"/>
</dbReference>
<evidence type="ECO:0000256" key="12">
    <source>
        <dbReference type="ARBA" id="ARBA00039316"/>
    </source>
</evidence>